<keyword evidence="5" id="KW-1185">Reference proteome</keyword>
<organism evidence="4">
    <name type="scientific">Absidia glauca</name>
    <name type="common">Pin mould</name>
    <dbReference type="NCBI Taxonomy" id="4829"/>
    <lineage>
        <taxon>Eukaryota</taxon>
        <taxon>Fungi</taxon>
        <taxon>Fungi incertae sedis</taxon>
        <taxon>Mucoromycota</taxon>
        <taxon>Mucoromycotina</taxon>
        <taxon>Mucoromycetes</taxon>
        <taxon>Mucorales</taxon>
        <taxon>Cunninghamellaceae</taxon>
        <taxon>Absidia</taxon>
    </lineage>
</organism>
<keyword evidence="2" id="KW-0812">Transmembrane</keyword>
<name>A0A163K2J0_ABSGL</name>
<evidence type="ECO:0000259" key="3">
    <source>
        <dbReference type="PROSITE" id="PS50213"/>
    </source>
</evidence>
<dbReference type="GO" id="GO:0005615">
    <property type="term" value="C:extracellular space"/>
    <property type="evidence" value="ECO:0007669"/>
    <property type="project" value="TreeGrafter"/>
</dbReference>
<feature type="region of interest" description="Disordered" evidence="1">
    <location>
        <begin position="884"/>
        <end position="904"/>
    </location>
</feature>
<keyword evidence="2" id="KW-1133">Transmembrane helix</keyword>
<dbReference type="InParanoid" id="A0A163K2J0"/>
<dbReference type="PROSITE" id="PS50213">
    <property type="entry name" value="FAS1"/>
    <property type="match status" value="3"/>
</dbReference>
<dbReference type="OrthoDB" id="14252at2759"/>
<feature type="transmembrane region" description="Helical" evidence="2">
    <location>
        <begin position="848"/>
        <end position="874"/>
    </location>
</feature>
<accession>A0A163K2J0</accession>
<dbReference type="PANTHER" id="PTHR10900">
    <property type="entry name" value="PERIOSTIN-RELATED"/>
    <property type="match status" value="1"/>
</dbReference>
<dbReference type="EMBL" id="LT554417">
    <property type="protein sequence ID" value="SAM04871.1"/>
    <property type="molecule type" value="Genomic_DNA"/>
</dbReference>
<dbReference type="SUPFAM" id="SSF82153">
    <property type="entry name" value="FAS1 domain"/>
    <property type="match status" value="5"/>
</dbReference>
<dbReference type="Pfam" id="PF02469">
    <property type="entry name" value="Fasciclin"/>
    <property type="match status" value="5"/>
</dbReference>
<dbReference type="InterPro" id="IPR036378">
    <property type="entry name" value="FAS1_dom_sf"/>
</dbReference>
<feature type="domain" description="FAS1" evidence="3">
    <location>
        <begin position="115"/>
        <end position="391"/>
    </location>
</feature>
<evidence type="ECO:0000313" key="5">
    <source>
        <dbReference type="Proteomes" id="UP000078561"/>
    </source>
</evidence>
<sequence length="904" mass="101533">MMTAKFFVCLPRLYRRYGEPLLYALVGAVLGPMFPSAIVLGLSKEIRPIIGFIAAMCTSGVVLLPCMTAQITGMLFVSHGCIGDDCDDGLWLASSHFGVYAALTLLVQHSQVYAFKTIVDVLKQDTRFETLVGHIQRLELESFLNDMKTATLFAPDNEAFAHYEGPTTRNTILYHLVPWNISADKFRHHQILESSLHLDHYLQNNTGQRLLIHRTDEVSTSGASLMSPIFVNDAQVTDTDILVNMETIIHVVDKVLEPPSLIASTLESSDPDLYHLMDKVDLAQLMNQHRPFTMFYSHQSILQSFNDVERSYLESEYGANDMRHILHYLIIPGDFYAKDFVDEKQYETIGGESLTINMDKEHNVITVNGQRILQTDILAANGVLHRVETVPITSKLVFDTRKYLYGINATAFVALLDEFGLEHYLDNQVTNLTLLAPDNASIDEGSLPDNIKKAWLSYHLVHGQWNRDQLEDRQLLASELKTAQLNHKPQQITVYLPETTRVSLYFGNARSHGDSVAINSNVIYRLSNPMTLPYDVFSSIVVDLELSSFIATLYVSGVVDTIKSATGITLFAPTNQAYKTLGLVATYLVHPTGRHDLQTTLQYHAAQALLYDHDLRSATYNVTTLTGQDVLQVGGVNDDGKIIIGNNNRTTIDQTNVLMANGVVHKINTVMVPPSLFLTHRKVLIGMDAHRVLDWLNDFSWLNNDKKLTGDDSGDSGDSDGDYILLAPTDRAFAQLDELLGNGWEQRDPEAYERLVRLHVIPKSQQMQRHSSLGGDTDEYPTLLSDRDRIVIHDGEYFDEQFVQVIGQTGKGAYAHVLDKGKLRRYAQVVQLDTVLLPVSRGVFGLPWIWSTVVVSILVLIGIALLSWVGYYFWQRRRRSGYQSIEQQDNPTSATANSEENQDH</sequence>
<evidence type="ECO:0000256" key="2">
    <source>
        <dbReference type="SAM" id="Phobius"/>
    </source>
</evidence>
<dbReference type="FunCoup" id="A0A163K2J0">
    <property type="interactions" value="40"/>
</dbReference>
<protein>
    <recommendedName>
        <fullName evidence="3">FAS1 domain-containing protein</fullName>
    </recommendedName>
</protein>
<feature type="domain" description="FAS1" evidence="3">
    <location>
        <begin position="533"/>
        <end position="671"/>
    </location>
</feature>
<feature type="transmembrane region" description="Helical" evidence="2">
    <location>
        <begin position="49"/>
        <end position="77"/>
    </location>
</feature>
<dbReference type="PANTHER" id="PTHR10900:SF125">
    <property type="entry name" value="FAS1 DOMAIN-CONTAINING PROTEIN YLR001C"/>
    <property type="match status" value="1"/>
</dbReference>
<proteinExistence type="predicted"/>
<evidence type="ECO:0000313" key="4">
    <source>
        <dbReference type="EMBL" id="SAM04871.1"/>
    </source>
</evidence>
<dbReference type="Gene3D" id="2.30.180.10">
    <property type="entry name" value="FAS1 domain"/>
    <property type="match status" value="5"/>
</dbReference>
<feature type="domain" description="FAS1" evidence="3">
    <location>
        <begin position="396"/>
        <end position="530"/>
    </location>
</feature>
<dbReference type="SMART" id="SM00554">
    <property type="entry name" value="FAS1"/>
    <property type="match status" value="4"/>
</dbReference>
<dbReference type="STRING" id="4829.A0A163K2J0"/>
<dbReference type="InterPro" id="IPR050904">
    <property type="entry name" value="Adhesion/Biosynth-related"/>
</dbReference>
<gene>
    <name evidence="4" type="primary">ABSGL_10737.1 scaffold 12033</name>
</gene>
<keyword evidence="2" id="KW-0472">Membrane</keyword>
<dbReference type="OMA" id="PPYPPWM"/>
<dbReference type="AlphaFoldDB" id="A0A163K2J0"/>
<dbReference type="Proteomes" id="UP000078561">
    <property type="component" value="Unassembled WGS sequence"/>
</dbReference>
<dbReference type="InterPro" id="IPR000782">
    <property type="entry name" value="FAS1_domain"/>
</dbReference>
<reference evidence="4" key="1">
    <citation type="submission" date="2016-04" db="EMBL/GenBank/DDBJ databases">
        <authorList>
            <person name="Evans L.H."/>
            <person name="Alamgir A."/>
            <person name="Owens N."/>
            <person name="Weber N.D."/>
            <person name="Virtaneva K."/>
            <person name="Barbian K."/>
            <person name="Babar A."/>
            <person name="Rosenke K."/>
        </authorList>
    </citation>
    <scope>NUCLEOTIDE SEQUENCE [LARGE SCALE GENOMIC DNA]</scope>
    <source>
        <strain evidence="4">CBS 101.48</strain>
    </source>
</reference>
<feature type="transmembrane region" description="Helical" evidence="2">
    <location>
        <begin position="21"/>
        <end position="43"/>
    </location>
</feature>
<evidence type="ECO:0000256" key="1">
    <source>
        <dbReference type="SAM" id="MobiDB-lite"/>
    </source>
</evidence>